<name>A0A437QW84_9PROT</name>
<evidence type="ECO:0000313" key="2">
    <source>
        <dbReference type="Proteomes" id="UP000287447"/>
    </source>
</evidence>
<proteinExistence type="predicted"/>
<dbReference type="EMBL" id="SADE01000001">
    <property type="protein sequence ID" value="RVU38784.1"/>
    <property type="molecule type" value="Genomic_DNA"/>
</dbReference>
<reference evidence="2" key="1">
    <citation type="submission" date="2019-01" db="EMBL/GenBank/DDBJ databases">
        <title>Gri0909 isolated from a small marine red alga.</title>
        <authorList>
            <person name="Kim J."/>
            <person name="Jeong S.E."/>
            <person name="Jeon C.O."/>
        </authorList>
    </citation>
    <scope>NUCLEOTIDE SEQUENCE [LARGE SCALE GENOMIC DNA]</scope>
    <source>
        <strain evidence="2">Gri0909</strain>
    </source>
</reference>
<dbReference type="OrthoDB" id="7362049at2"/>
<dbReference type="Proteomes" id="UP000287447">
    <property type="component" value="Unassembled WGS sequence"/>
</dbReference>
<accession>A0A437QW84</accession>
<dbReference type="RefSeq" id="WP_127764156.1">
    <property type="nucleotide sequence ID" value="NZ_SADE01000001.1"/>
</dbReference>
<dbReference type="AlphaFoldDB" id="A0A437QW84"/>
<gene>
    <name evidence="1" type="ORF">EOI86_05815</name>
</gene>
<protein>
    <submittedName>
        <fullName evidence="1">Uncharacterized protein</fullName>
    </submittedName>
</protein>
<comment type="caution">
    <text evidence="1">The sequence shown here is derived from an EMBL/GenBank/DDBJ whole genome shotgun (WGS) entry which is preliminary data.</text>
</comment>
<sequence>MQVENLFGSRLAAEPRQARFGRSCFRRSCFRRSGAGRIGAVLAILALAGCGGAEPGFLALTAATSTVINSDKLPTDFIADAVTGLDCNSIRQSMDKGPLCRAPEQRVIERPVYCYRTLGTINCYDQPDPYRDGAEQVSGTLP</sequence>
<evidence type="ECO:0000313" key="1">
    <source>
        <dbReference type="EMBL" id="RVU38784.1"/>
    </source>
</evidence>
<keyword evidence="2" id="KW-1185">Reference proteome</keyword>
<organism evidence="1 2">
    <name type="scientific">Hwanghaeella grinnelliae</name>
    <dbReference type="NCBI Taxonomy" id="2500179"/>
    <lineage>
        <taxon>Bacteria</taxon>
        <taxon>Pseudomonadati</taxon>
        <taxon>Pseudomonadota</taxon>
        <taxon>Alphaproteobacteria</taxon>
        <taxon>Rhodospirillales</taxon>
        <taxon>Rhodospirillaceae</taxon>
        <taxon>Hwanghaeella</taxon>
    </lineage>
</organism>